<dbReference type="OrthoDB" id="5135119at2759"/>
<dbReference type="InterPro" id="IPR007312">
    <property type="entry name" value="Phosphoesterase"/>
</dbReference>
<evidence type="ECO:0000313" key="3">
    <source>
        <dbReference type="Proteomes" id="UP000002499"/>
    </source>
</evidence>
<dbReference type="STRING" id="655827.E9EDX1"/>
<dbReference type="AlphaFoldDB" id="E9EDX1"/>
<dbReference type="eggNOG" id="ENOG502QPJ0">
    <property type="taxonomic scope" value="Eukaryota"/>
</dbReference>
<dbReference type="PANTHER" id="PTHR31956:SF1">
    <property type="entry name" value="NON-SPECIFIC PHOSPHOLIPASE C1"/>
    <property type="match status" value="1"/>
</dbReference>
<evidence type="ECO:0000256" key="1">
    <source>
        <dbReference type="ARBA" id="ARBA00022801"/>
    </source>
</evidence>
<organism evidence="3">
    <name type="scientific">Metarhizium acridum (strain CQMa 102)</name>
    <dbReference type="NCBI Taxonomy" id="655827"/>
    <lineage>
        <taxon>Eukaryota</taxon>
        <taxon>Fungi</taxon>
        <taxon>Dikarya</taxon>
        <taxon>Ascomycota</taxon>
        <taxon>Pezizomycotina</taxon>
        <taxon>Sordariomycetes</taxon>
        <taxon>Hypocreomycetidae</taxon>
        <taxon>Hypocreales</taxon>
        <taxon>Clavicipitaceae</taxon>
        <taxon>Metarhizium</taxon>
    </lineage>
</organism>
<reference evidence="2 3" key="1">
    <citation type="journal article" date="2011" name="PLoS Genet.">
        <title>Genome sequencing and comparative transcriptomics of the model entomopathogenic fungi Metarhizium anisopliae and M. acridum.</title>
        <authorList>
            <person name="Gao Q."/>
            <person name="Jin K."/>
            <person name="Ying S.H."/>
            <person name="Zhang Y."/>
            <person name="Xiao G."/>
            <person name="Shang Y."/>
            <person name="Duan Z."/>
            <person name="Hu X."/>
            <person name="Xie X.Q."/>
            <person name="Zhou G."/>
            <person name="Peng G."/>
            <person name="Luo Z."/>
            <person name="Huang W."/>
            <person name="Wang B."/>
            <person name="Fang W."/>
            <person name="Wang S."/>
            <person name="Zhong Y."/>
            <person name="Ma L.J."/>
            <person name="St Leger R.J."/>
            <person name="Zhao G.P."/>
            <person name="Pei Y."/>
            <person name="Feng M.G."/>
            <person name="Xia Y."/>
            <person name="Wang C."/>
        </authorList>
    </citation>
    <scope>NUCLEOTIDE SEQUENCE [LARGE SCALE GENOMIC DNA]</scope>
    <source>
        <strain evidence="2 3">CQMa 102</strain>
    </source>
</reference>
<keyword evidence="1" id="KW-0378">Hydrolase</keyword>
<dbReference type="Proteomes" id="UP000002499">
    <property type="component" value="Unassembled WGS sequence"/>
</dbReference>
<dbReference type="InterPro" id="IPR017850">
    <property type="entry name" value="Alkaline_phosphatase_core_sf"/>
</dbReference>
<dbReference type="Pfam" id="PF04185">
    <property type="entry name" value="Phosphoesterase"/>
    <property type="match status" value="1"/>
</dbReference>
<evidence type="ECO:0000313" key="2">
    <source>
        <dbReference type="EMBL" id="EFY85863.1"/>
    </source>
</evidence>
<name>E9EDX1_METAQ</name>
<protein>
    <submittedName>
        <fullName evidence="2">Extracellular phospholipase C</fullName>
    </submittedName>
</protein>
<proteinExistence type="predicted"/>
<sequence length="518" mass="58423">MARGNNVECQWNYLVNLQGCNPLALHNSFLKLRVVVSLHYVAFNASLDADDFGRHYSGRFSEDIKHIILFMRENRSFDHYFGTMAGIRNFGDPDVQVNDGTLVWRETNPGRSQLLVAVTHQLSCQRLERSHAVHGESNQYLGSYARRLHNGRGDGWFIYDTDYSMGYYRLEYVPIHWDIAEGWTVMDNSHQSVLGLADPNRVMWMSGTVNTPGSNTNPDECPEDAGISWQVWRGLDSFEDNMLAYFKQYQDVSEGEALRDNGISSPGLQAFYDAYADGSLPQGDWAEHVIPPVAPTDAPGEWIRDPFNANNGQVPIGPGISDWRRQYMTNMVNAFDFDNPDYSLPQPGEVRDPEPRTDNNWSVNLSLGTLTGPWVGPARCRDGYEQGNYPPVPSGEANAEQNMDKLVEDGSKQDHQDVRQRWVLHAVDGNRFGNTFHLQSASEESYISKNGSLTTEKSAAKAFIFEYQTQGSTHTTLRASGAQSGKYVGLGRSSERDLEYRENADKINWEGHMSQFKT</sequence>
<dbReference type="InParanoid" id="E9EDX1"/>
<accession>E9EDX1</accession>
<dbReference type="PANTHER" id="PTHR31956">
    <property type="entry name" value="NON-SPECIFIC PHOSPHOLIPASE C4-RELATED"/>
    <property type="match status" value="1"/>
</dbReference>
<dbReference type="Gene3D" id="3.40.720.10">
    <property type="entry name" value="Alkaline Phosphatase, subunit A"/>
    <property type="match status" value="1"/>
</dbReference>
<dbReference type="GO" id="GO:0042578">
    <property type="term" value="F:phosphoric ester hydrolase activity"/>
    <property type="evidence" value="ECO:0007669"/>
    <property type="project" value="UniProtKB-ARBA"/>
</dbReference>
<dbReference type="HOGENOM" id="CLU_008770_3_0_1"/>
<gene>
    <name evidence="2" type="ORF">MAC_08069</name>
</gene>
<dbReference type="EMBL" id="GL698563">
    <property type="protein sequence ID" value="EFY85863.1"/>
    <property type="molecule type" value="Genomic_DNA"/>
</dbReference>
<keyword evidence="3" id="KW-1185">Reference proteome</keyword>